<dbReference type="RefSeq" id="WP_259082697.1">
    <property type="nucleotide sequence ID" value="NZ_JANTZN010000016.1"/>
</dbReference>
<sequence>MFCSLRAGRPLSLVLATALLLTVGLGCDLGGGGSGDATVAGQVLNAASDPVVGAQVVIQFTDDAGEQVEETATTDSTGRFNKRIDIGDPTEVVITVSKKGVDAQQTRQASPDAGASDLSFTLEIGGEENREPGRPTDIVLQDQSASSIRVQESGGTSIARLTFQVVDSTGKAIEADQAVDVDFRFGQQPEGTSLTPSTVETNGQGQATVNVSSGKEAGVVQVVAQTERPDQTTFQSKPVGLSIHGGLPNKCHFSLAPERFNFPGLVDLGVTTSIQVFVGDKYGNPVVPGTSVSFSANAGLIGGSLQTDDQGQGSVALTSARPLPDANGGVGTVRAETVGTDDVNTIVDPDNCPDPAETGNENTIVETIPVVFSGRPEVKVNPMKIEPSPTDLPQTYELTVRDVQNENPLAPGTSIQVAAEGTNVKAVGSTAVTLGDTALKDENGDGYGKEDIQNREDLTLFTFRVVKDVEGKDNPEPPEVRAVTITVDGPNGSVETVLTQSSPKTNSSLQSLTPTQGATVHRAASGGVVVRAPQE</sequence>
<dbReference type="Gene3D" id="2.60.40.1120">
    <property type="entry name" value="Carboxypeptidase-like, regulatory domain"/>
    <property type="match status" value="1"/>
</dbReference>
<protein>
    <recommendedName>
        <fullName evidence="4">Big-1 domain-containing protein</fullName>
    </recommendedName>
</protein>
<comment type="caution">
    <text evidence="2">The sequence shown here is derived from an EMBL/GenBank/DDBJ whole genome shotgun (WGS) entry which is preliminary data.</text>
</comment>
<evidence type="ECO:0008006" key="4">
    <source>
        <dbReference type="Google" id="ProtNLM"/>
    </source>
</evidence>
<dbReference type="EMBL" id="JANUBB010000031">
    <property type="protein sequence ID" value="MCS3953489.1"/>
    <property type="molecule type" value="Genomic_DNA"/>
</dbReference>
<evidence type="ECO:0000313" key="3">
    <source>
        <dbReference type="Proteomes" id="UP001155010"/>
    </source>
</evidence>
<dbReference type="InterPro" id="IPR008969">
    <property type="entry name" value="CarboxyPept-like_regulatory"/>
</dbReference>
<feature type="region of interest" description="Disordered" evidence="1">
    <location>
        <begin position="491"/>
        <end position="535"/>
    </location>
</feature>
<organism evidence="2 3">
    <name type="scientific">Salinibacter ruber</name>
    <dbReference type="NCBI Taxonomy" id="146919"/>
    <lineage>
        <taxon>Bacteria</taxon>
        <taxon>Pseudomonadati</taxon>
        <taxon>Rhodothermota</taxon>
        <taxon>Rhodothermia</taxon>
        <taxon>Rhodothermales</taxon>
        <taxon>Salinibacteraceae</taxon>
        <taxon>Salinibacter</taxon>
    </lineage>
</organism>
<name>A0A9X2UBW6_9BACT</name>
<dbReference type="PROSITE" id="PS51257">
    <property type="entry name" value="PROKAR_LIPOPROTEIN"/>
    <property type="match status" value="1"/>
</dbReference>
<evidence type="ECO:0000256" key="1">
    <source>
        <dbReference type="SAM" id="MobiDB-lite"/>
    </source>
</evidence>
<gene>
    <name evidence="2" type="ORF">GGP83_003464</name>
</gene>
<accession>A0A9X2UBW6</accession>
<dbReference type="Proteomes" id="UP001155010">
    <property type="component" value="Unassembled WGS sequence"/>
</dbReference>
<feature type="compositionally biased region" description="Polar residues" evidence="1">
    <location>
        <begin position="307"/>
        <end position="317"/>
    </location>
</feature>
<evidence type="ECO:0000313" key="2">
    <source>
        <dbReference type="EMBL" id="MCS3953489.1"/>
    </source>
</evidence>
<dbReference type="InterPro" id="IPR008964">
    <property type="entry name" value="Invasin/intimin_cell_adhesion"/>
</dbReference>
<dbReference type="Gene3D" id="2.60.40.10">
    <property type="entry name" value="Immunoglobulins"/>
    <property type="match status" value="2"/>
</dbReference>
<dbReference type="InterPro" id="IPR013783">
    <property type="entry name" value="Ig-like_fold"/>
</dbReference>
<dbReference type="SUPFAM" id="SSF49464">
    <property type="entry name" value="Carboxypeptidase regulatory domain-like"/>
    <property type="match status" value="1"/>
</dbReference>
<dbReference type="SUPFAM" id="SSF49373">
    <property type="entry name" value="Invasin/intimin cell-adhesion fragments"/>
    <property type="match status" value="2"/>
</dbReference>
<proteinExistence type="predicted"/>
<dbReference type="AlphaFoldDB" id="A0A9X2UBW6"/>
<feature type="compositionally biased region" description="Polar residues" evidence="1">
    <location>
        <begin position="493"/>
        <end position="518"/>
    </location>
</feature>
<feature type="region of interest" description="Disordered" evidence="1">
    <location>
        <begin position="307"/>
        <end position="332"/>
    </location>
</feature>
<reference evidence="2" key="1">
    <citation type="submission" date="2022-08" db="EMBL/GenBank/DDBJ databases">
        <title>Genomic Encyclopedia of Type Strains, Phase V (KMG-V): Genome sequencing to study the core and pangenomes of soil and plant-associated prokaryotes.</title>
        <authorList>
            <person name="Whitman W."/>
        </authorList>
    </citation>
    <scope>NUCLEOTIDE SEQUENCE</scope>
    <source>
        <strain evidence="2">SP2017</strain>
    </source>
</reference>